<evidence type="ECO:0000256" key="2">
    <source>
        <dbReference type="ARBA" id="ARBA00022840"/>
    </source>
</evidence>
<dbReference type="GO" id="GO:0005886">
    <property type="term" value="C:plasma membrane"/>
    <property type="evidence" value="ECO:0007669"/>
    <property type="project" value="TreeGrafter"/>
</dbReference>
<feature type="domain" description="Protein kinase" evidence="3">
    <location>
        <begin position="55"/>
        <end position="312"/>
    </location>
</feature>
<dbReference type="GO" id="GO:0004674">
    <property type="term" value="F:protein serine/threonine kinase activity"/>
    <property type="evidence" value="ECO:0007669"/>
    <property type="project" value="TreeGrafter"/>
</dbReference>
<sequence length="317" mass="36429">MLSRFRNHKSKSKEEGFFLKNGATMLEQLIHDFNGSCNPIRTYSVEELKKATDDYNCNRIIYKGWNYQFFRAIHEDRQILVKTTRRRSDRVIGDPVELITNEVAIASNMSNHKNVLKLLGCCLETELPTLVFEFPAKGNLTLHIYRDSDHLLPWQIKLKIAIEVADAVAYLHQGMSKVIIHRDIHVRCIFLDQDYAAKLSDFQVSLPIPSGETHVDLDDLGIVGYAPPEVVRQGRYTEKSDVYNLGMVLCEILTGKSIDVQVVPPRLLEDNILEERNMRQVIECSKLALRCIESDPNERPTMQEVSQALRLIKTFQQ</sequence>
<evidence type="ECO:0000256" key="1">
    <source>
        <dbReference type="ARBA" id="ARBA00022741"/>
    </source>
</evidence>
<dbReference type="SUPFAM" id="SSF56112">
    <property type="entry name" value="Protein kinase-like (PK-like)"/>
    <property type="match status" value="1"/>
</dbReference>
<evidence type="ECO:0000313" key="4">
    <source>
        <dbReference type="EMBL" id="KAK9922953.1"/>
    </source>
</evidence>
<proteinExistence type="predicted"/>
<gene>
    <name evidence="4" type="ORF">M0R45_031390</name>
</gene>
<organism evidence="4 5">
    <name type="scientific">Rubus argutus</name>
    <name type="common">Southern blackberry</name>
    <dbReference type="NCBI Taxonomy" id="59490"/>
    <lineage>
        <taxon>Eukaryota</taxon>
        <taxon>Viridiplantae</taxon>
        <taxon>Streptophyta</taxon>
        <taxon>Embryophyta</taxon>
        <taxon>Tracheophyta</taxon>
        <taxon>Spermatophyta</taxon>
        <taxon>Magnoliopsida</taxon>
        <taxon>eudicotyledons</taxon>
        <taxon>Gunneridae</taxon>
        <taxon>Pentapetalae</taxon>
        <taxon>rosids</taxon>
        <taxon>fabids</taxon>
        <taxon>Rosales</taxon>
        <taxon>Rosaceae</taxon>
        <taxon>Rosoideae</taxon>
        <taxon>Rosoideae incertae sedis</taxon>
        <taxon>Rubus</taxon>
    </lineage>
</organism>
<name>A0AAW1WFQ9_RUBAR</name>
<keyword evidence="2" id="KW-0067">ATP-binding</keyword>
<dbReference type="InterPro" id="IPR000719">
    <property type="entry name" value="Prot_kinase_dom"/>
</dbReference>
<keyword evidence="1" id="KW-0547">Nucleotide-binding</keyword>
<dbReference type="GO" id="GO:0005524">
    <property type="term" value="F:ATP binding"/>
    <property type="evidence" value="ECO:0007669"/>
    <property type="project" value="UniProtKB-KW"/>
</dbReference>
<dbReference type="InterPro" id="IPR045274">
    <property type="entry name" value="WAK-like"/>
</dbReference>
<evidence type="ECO:0000259" key="3">
    <source>
        <dbReference type="PROSITE" id="PS50011"/>
    </source>
</evidence>
<comment type="caution">
    <text evidence="4">The sequence shown here is derived from an EMBL/GenBank/DDBJ whole genome shotgun (WGS) entry which is preliminary data.</text>
</comment>
<dbReference type="Gene3D" id="1.10.510.10">
    <property type="entry name" value="Transferase(Phosphotransferase) domain 1"/>
    <property type="match status" value="1"/>
</dbReference>
<dbReference type="PIRSF" id="PIRSF000654">
    <property type="entry name" value="Integrin-linked_kinase"/>
    <property type="match status" value="1"/>
</dbReference>
<dbReference type="Pfam" id="PF07714">
    <property type="entry name" value="PK_Tyr_Ser-Thr"/>
    <property type="match status" value="1"/>
</dbReference>
<dbReference type="Gene3D" id="3.30.200.20">
    <property type="entry name" value="Phosphorylase Kinase, domain 1"/>
    <property type="match status" value="1"/>
</dbReference>
<dbReference type="InterPro" id="IPR001245">
    <property type="entry name" value="Ser-Thr/Tyr_kinase_cat_dom"/>
</dbReference>
<dbReference type="InterPro" id="IPR011009">
    <property type="entry name" value="Kinase-like_dom_sf"/>
</dbReference>
<dbReference type="Proteomes" id="UP001457282">
    <property type="component" value="Unassembled WGS sequence"/>
</dbReference>
<dbReference type="GO" id="GO:0007166">
    <property type="term" value="P:cell surface receptor signaling pathway"/>
    <property type="evidence" value="ECO:0007669"/>
    <property type="project" value="InterPro"/>
</dbReference>
<dbReference type="PANTHER" id="PTHR27005">
    <property type="entry name" value="WALL-ASSOCIATED RECEPTOR KINASE-LIKE 21"/>
    <property type="match status" value="1"/>
</dbReference>
<reference evidence="4 5" key="1">
    <citation type="journal article" date="2023" name="G3 (Bethesda)">
        <title>A chromosome-length genome assembly and annotation of blackberry (Rubus argutus, cv. 'Hillquist').</title>
        <authorList>
            <person name="Bruna T."/>
            <person name="Aryal R."/>
            <person name="Dudchenko O."/>
            <person name="Sargent D.J."/>
            <person name="Mead D."/>
            <person name="Buti M."/>
            <person name="Cavallini A."/>
            <person name="Hytonen T."/>
            <person name="Andres J."/>
            <person name="Pham M."/>
            <person name="Weisz D."/>
            <person name="Mascagni F."/>
            <person name="Usai G."/>
            <person name="Natali L."/>
            <person name="Bassil N."/>
            <person name="Fernandez G.E."/>
            <person name="Lomsadze A."/>
            <person name="Armour M."/>
            <person name="Olukolu B."/>
            <person name="Poorten T."/>
            <person name="Britton C."/>
            <person name="Davik J."/>
            <person name="Ashrafi H."/>
            <person name="Aiden E.L."/>
            <person name="Borodovsky M."/>
            <person name="Worthington M."/>
        </authorList>
    </citation>
    <scope>NUCLEOTIDE SEQUENCE [LARGE SCALE GENOMIC DNA]</scope>
    <source>
        <strain evidence="4">PI 553951</strain>
    </source>
</reference>
<dbReference type="AlphaFoldDB" id="A0AAW1WFQ9"/>
<dbReference type="PROSITE" id="PS50011">
    <property type="entry name" value="PROTEIN_KINASE_DOM"/>
    <property type="match status" value="1"/>
</dbReference>
<accession>A0AAW1WFQ9</accession>
<evidence type="ECO:0000313" key="5">
    <source>
        <dbReference type="Proteomes" id="UP001457282"/>
    </source>
</evidence>
<dbReference type="EMBL" id="JBEDUW010000006">
    <property type="protein sequence ID" value="KAK9922953.1"/>
    <property type="molecule type" value="Genomic_DNA"/>
</dbReference>
<keyword evidence="5" id="KW-1185">Reference proteome</keyword>
<dbReference type="PANTHER" id="PTHR27005:SF522">
    <property type="entry name" value="NON-FUNCTIONAL PSEUDOKINASE ZED1-LIKE"/>
    <property type="match status" value="1"/>
</dbReference>
<protein>
    <recommendedName>
        <fullName evidence="3">Protein kinase domain-containing protein</fullName>
    </recommendedName>
</protein>